<protein>
    <submittedName>
        <fullName evidence="1">Uncharacterized protein</fullName>
    </submittedName>
</protein>
<reference evidence="1" key="1">
    <citation type="journal article" date="2019" name="bioRxiv">
        <title>The Genome of the Zebra Mussel, Dreissena polymorpha: A Resource for Invasive Species Research.</title>
        <authorList>
            <person name="McCartney M.A."/>
            <person name="Auch B."/>
            <person name="Kono T."/>
            <person name="Mallez S."/>
            <person name="Zhang Y."/>
            <person name="Obille A."/>
            <person name="Becker A."/>
            <person name="Abrahante J.E."/>
            <person name="Garbe J."/>
            <person name="Badalamenti J.P."/>
            <person name="Herman A."/>
            <person name="Mangelson H."/>
            <person name="Liachko I."/>
            <person name="Sullivan S."/>
            <person name="Sone E.D."/>
            <person name="Koren S."/>
            <person name="Silverstein K.A.T."/>
            <person name="Beckman K.B."/>
            <person name="Gohl D.M."/>
        </authorList>
    </citation>
    <scope>NUCLEOTIDE SEQUENCE</scope>
    <source>
        <strain evidence="1">Duluth1</strain>
        <tissue evidence="1">Whole animal</tissue>
    </source>
</reference>
<organism evidence="1 2">
    <name type="scientific">Dreissena polymorpha</name>
    <name type="common">Zebra mussel</name>
    <name type="synonym">Mytilus polymorpha</name>
    <dbReference type="NCBI Taxonomy" id="45954"/>
    <lineage>
        <taxon>Eukaryota</taxon>
        <taxon>Metazoa</taxon>
        <taxon>Spiralia</taxon>
        <taxon>Lophotrochozoa</taxon>
        <taxon>Mollusca</taxon>
        <taxon>Bivalvia</taxon>
        <taxon>Autobranchia</taxon>
        <taxon>Heteroconchia</taxon>
        <taxon>Euheterodonta</taxon>
        <taxon>Imparidentia</taxon>
        <taxon>Neoheterodontei</taxon>
        <taxon>Myida</taxon>
        <taxon>Dreissenoidea</taxon>
        <taxon>Dreissenidae</taxon>
        <taxon>Dreissena</taxon>
    </lineage>
</organism>
<reference evidence="1" key="2">
    <citation type="submission" date="2020-11" db="EMBL/GenBank/DDBJ databases">
        <authorList>
            <person name="McCartney M.A."/>
            <person name="Auch B."/>
            <person name="Kono T."/>
            <person name="Mallez S."/>
            <person name="Becker A."/>
            <person name="Gohl D.M."/>
            <person name="Silverstein K.A.T."/>
            <person name="Koren S."/>
            <person name="Bechman K.B."/>
            <person name="Herman A."/>
            <person name="Abrahante J.E."/>
            <person name="Garbe J."/>
        </authorList>
    </citation>
    <scope>NUCLEOTIDE SEQUENCE</scope>
    <source>
        <strain evidence="1">Duluth1</strain>
        <tissue evidence="1">Whole animal</tissue>
    </source>
</reference>
<evidence type="ECO:0000313" key="2">
    <source>
        <dbReference type="Proteomes" id="UP000828390"/>
    </source>
</evidence>
<evidence type="ECO:0000313" key="1">
    <source>
        <dbReference type="EMBL" id="KAH3876118.1"/>
    </source>
</evidence>
<keyword evidence="2" id="KW-1185">Reference proteome</keyword>
<sequence>MPYCYMQVVQRQHVRQHGMATANPTPYKPRSVAAVRDGHIAHSQFVEHPQGSQATVYRMTAFETH</sequence>
<gene>
    <name evidence="1" type="ORF">DPMN_039399</name>
</gene>
<name>A0A9D4RR94_DREPO</name>
<dbReference type="AlphaFoldDB" id="A0A9D4RR94"/>
<accession>A0A9D4RR94</accession>
<dbReference type="Proteomes" id="UP000828390">
    <property type="component" value="Unassembled WGS sequence"/>
</dbReference>
<comment type="caution">
    <text evidence="1">The sequence shown here is derived from an EMBL/GenBank/DDBJ whole genome shotgun (WGS) entry which is preliminary data.</text>
</comment>
<proteinExistence type="predicted"/>
<dbReference type="EMBL" id="JAIWYP010000002">
    <property type="protein sequence ID" value="KAH3876118.1"/>
    <property type="molecule type" value="Genomic_DNA"/>
</dbReference>